<feature type="compositionally biased region" description="Low complexity" evidence="1">
    <location>
        <begin position="11"/>
        <end position="21"/>
    </location>
</feature>
<evidence type="ECO:0000256" key="1">
    <source>
        <dbReference type="SAM" id="MobiDB-lite"/>
    </source>
</evidence>
<feature type="compositionally biased region" description="Basic and acidic residues" evidence="1">
    <location>
        <begin position="224"/>
        <end position="242"/>
    </location>
</feature>
<evidence type="ECO:0000313" key="2">
    <source>
        <dbReference type="EMBL" id="CAA9226016.1"/>
    </source>
</evidence>
<feature type="compositionally biased region" description="Basic residues" evidence="1">
    <location>
        <begin position="47"/>
        <end position="57"/>
    </location>
</feature>
<feature type="non-terminal residue" evidence="2">
    <location>
        <position position="430"/>
    </location>
</feature>
<feature type="compositionally biased region" description="Basic and acidic residues" evidence="1">
    <location>
        <begin position="360"/>
        <end position="369"/>
    </location>
</feature>
<feature type="region of interest" description="Disordered" evidence="1">
    <location>
        <begin position="269"/>
        <end position="430"/>
    </location>
</feature>
<feature type="compositionally biased region" description="Basic residues" evidence="1">
    <location>
        <begin position="159"/>
        <end position="178"/>
    </location>
</feature>
<feature type="compositionally biased region" description="Low complexity" evidence="1">
    <location>
        <begin position="198"/>
        <end position="207"/>
    </location>
</feature>
<feature type="compositionally biased region" description="Basic and acidic residues" evidence="1">
    <location>
        <begin position="179"/>
        <end position="196"/>
    </location>
</feature>
<protein>
    <submittedName>
        <fullName evidence="2">Uncharacterized MFS-type transporter</fullName>
    </submittedName>
</protein>
<feature type="compositionally biased region" description="Basic residues" evidence="1">
    <location>
        <begin position="370"/>
        <end position="396"/>
    </location>
</feature>
<feature type="compositionally biased region" description="Basic and acidic residues" evidence="1">
    <location>
        <begin position="26"/>
        <end position="39"/>
    </location>
</feature>
<feature type="non-terminal residue" evidence="2">
    <location>
        <position position="1"/>
    </location>
</feature>
<feature type="compositionally biased region" description="Gly residues" evidence="1">
    <location>
        <begin position="350"/>
        <end position="359"/>
    </location>
</feature>
<feature type="compositionally biased region" description="Basic and acidic residues" evidence="1">
    <location>
        <begin position="269"/>
        <end position="293"/>
    </location>
</feature>
<dbReference type="EMBL" id="CADCSY010000040">
    <property type="protein sequence ID" value="CAA9226016.1"/>
    <property type="molecule type" value="Genomic_DNA"/>
</dbReference>
<feature type="compositionally biased region" description="Basic residues" evidence="1">
    <location>
        <begin position="404"/>
        <end position="430"/>
    </location>
</feature>
<feature type="region of interest" description="Disordered" evidence="1">
    <location>
        <begin position="1"/>
        <end position="256"/>
    </location>
</feature>
<feature type="compositionally biased region" description="Basic residues" evidence="1">
    <location>
        <begin position="317"/>
        <end position="336"/>
    </location>
</feature>
<organism evidence="2">
    <name type="scientific">uncultured Acidimicrobiales bacterium</name>
    <dbReference type="NCBI Taxonomy" id="310071"/>
    <lineage>
        <taxon>Bacteria</taxon>
        <taxon>Bacillati</taxon>
        <taxon>Actinomycetota</taxon>
        <taxon>Acidimicrobiia</taxon>
        <taxon>Acidimicrobiales</taxon>
        <taxon>environmental samples</taxon>
    </lineage>
</organism>
<feature type="compositionally biased region" description="Basic and acidic residues" evidence="1">
    <location>
        <begin position="135"/>
        <end position="155"/>
    </location>
</feature>
<gene>
    <name evidence="2" type="ORF">AVDCRST_MAG20-969</name>
</gene>
<accession>A0A6J4HIS7</accession>
<proteinExistence type="predicted"/>
<name>A0A6J4HIS7_9ACTN</name>
<sequence length="430" mass="48761">EAARPRHAATHLPLPRQPQLPHLHRRAGDLAQRDLDAERGPGLARAAPHRQRHRPRARDRAPVPPRPAVRPLRRGHRRPLPQAPVAPRHPDRGHDPGAGARSPRHHRDGRALDGVRHGGGVRPRHRRRQPGPADLRARDGRSRQPDQRDHAELGCRQRCPGRRPRPRRRPHRRRRHRDLLRAERLQLRRRDPRPPPDADGGPEPGAHPGAGQGPAAGGLQVRAQDPRPAHPAAHDGDHRDALLRVPGDPPPRRRADLRRWCRHLRHAHLGDGRRRGGRGAGDRRPLRGPEPHGPRPGRRTVRLGDPARRPRPVPLARGRRARARGRRQHQRPRHRQHDAAAARRTRAAGPGDGAVGGGVPRHDARGRADHRLHRRARRTPGRTRRRRERRARRSRGRLVVPRATGRRAQRRRSGGGRRPARGRRRTGRPL</sequence>
<reference evidence="2" key="1">
    <citation type="submission" date="2020-02" db="EMBL/GenBank/DDBJ databases">
        <authorList>
            <person name="Meier V. D."/>
        </authorList>
    </citation>
    <scope>NUCLEOTIDE SEQUENCE</scope>
    <source>
        <strain evidence="2">AVDCRST_MAG20</strain>
    </source>
</reference>
<dbReference type="AlphaFoldDB" id="A0A6J4HIS7"/>